<keyword evidence="3 5" id="KW-0863">Zinc-finger</keyword>
<organism evidence="7 8">
    <name type="scientific">Callosobruchus maculatus</name>
    <name type="common">Southern cowpea weevil</name>
    <name type="synonym">Pulse bruchid</name>
    <dbReference type="NCBI Taxonomy" id="64391"/>
    <lineage>
        <taxon>Eukaryota</taxon>
        <taxon>Metazoa</taxon>
        <taxon>Ecdysozoa</taxon>
        <taxon>Arthropoda</taxon>
        <taxon>Hexapoda</taxon>
        <taxon>Insecta</taxon>
        <taxon>Pterygota</taxon>
        <taxon>Neoptera</taxon>
        <taxon>Endopterygota</taxon>
        <taxon>Coleoptera</taxon>
        <taxon>Polyphaga</taxon>
        <taxon>Cucujiformia</taxon>
        <taxon>Chrysomeloidea</taxon>
        <taxon>Chrysomelidae</taxon>
        <taxon>Bruchinae</taxon>
        <taxon>Bruchini</taxon>
        <taxon>Callosobruchus</taxon>
    </lineage>
</organism>
<accession>A0A653BT24</accession>
<dbReference type="EMBL" id="CAACVG010004811">
    <property type="protein sequence ID" value="VEN38660.1"/>
    <property type="molecule type" value="Genomic_DNA"/>
</dbReference>
<dbReference type="PROSITE" id="PS00028">
    <property type="entry name" value="ZINC_FINGER_C2H2_1"/>
    <property type="match status" value="3"/>
</dbReference>
<protein>
    <recommendedName>
        <fullName evidence="6">C2H2-type domain-containing protein</fullName>
    </recommendedName>
</protein>
<keyword evidence="1" id="KW-0479">Metal-binding</keyword>
<dbReference type="Gene3D" id="3.30.160.60">
    <property type="entry name" value="Classic Zinc Finger"/>
    <property type="match status" value="3"/>
</dbReference>
<evidence type="ECO:0000313" key="8">
    <source>
        <dbReference type="Proteomes" id="UP000410492"/>
    </source>
</evidence>
<sequence>MDTNYPKVLPKEEVENTFEADNAVYIKLEQVDPFCCVNFNQKDEINTDKHNLIADIEGKVKMEEQAADGLEVKFETLQSSTKTEDMDATELTEELNFKPDVTSDVKGAREKRVQRRTHILVGSNTNEDSSSCDKCRKTSRNNNVSNNLSNVHCSHSKTCADKQSVGARSRYLNEYVCTQCKMMYKRKVSLDHHMLKIHTDHVASVSSKTWKCPKCTYVTTRKSDFDKHVLIHDRPDRPNRHTTAFADRNETSKSKLALNDEDIEDCIDSTDIQSFLDTHIPEQLKSGSDYKLRPCNLCSAIFKRQRTLDDHIIKKHPHVTELVTSKVHECSDCPYKTTIKVNLDRHIISIHRPSAAVVFNTCTYCDKALKSKRGLDDHILRKHPNFVTSFSRKIHECTHCSFRTIIKSDFDKHIQIH</sequence>
<dbReference type="GO" id="GO:0005634">
    <property type="term" value="C:nucleus"/>
    <property type="evidence" value="ECO:0007669"/>
    <property type="project" value="TreeGrafter"/>
</dbReference>
<evidence type="ECO:0000256" key="1">
    <source>
        <dbReference type="ARBA" id="ARBA00022723"/>
    </source>
</evidence>
<dbReference type="Pfam" id="PF00096">
    <property type="entry name" value="zf-C2H2"/>
    <property type="match status" value="1"/>
</dbReference>
<evidence type="ECO:0000256" key="5">
    <source>
        <dbReference type="PROSITE-ProRule" id="PRU00042"/>
    </source>
</evidence>
<evidence type="ECO:0000256" key="2">
    <source>
        <dbReference type="ARBA" id="ARBA00022737"/>
    </source>
</evidence>
<gene>
    <name evidence="7" type="ORF">CALMAC_LOCUS3473</name>
</gene>
<dbReference type="InterPro" id="IPR050688">
    <property type="entry name" value="Zinc_finger/UBP_domain"/>
</dbReference>
<evidence type="ECO:0000259" key="6">
    <source>
        <dbReference type="PROSITE" id="PS50157"/>
    </source>
</evidence>
<dbReference type="GO" id="GO:0045944">
    <property type="term" value="P:positive regulation of transcription by RNA polymerase II"/>
    <property type="evidence" value="ECO:0007669"/>
    <property type="project" value="TreeGrafter"/>
</dbReference>
<dbReference type="PROSITE" id="PS50157">
    <property type="entry name" value="ZINC_FINGER_C2H2_2"/>
    <property type="match status" value="1"/>
</dbReference>
<name>A0A653BT24_CALMS</name>
<evidence type="ECO:0000313" key="7">
    <source>
        <dbReference type="EMBL" id="VEN38660.1"/>
    </source>
</evidence>
<evidence type="ECO:0000256" key="3">
    <source>
        <dbReference type="ARBA" id="ARBA00022771"/>
    </source>
</evidence>
<proteinExistence type="predicted"/>
<keyword evidence="8" id="KW-1185">Reference proteome</keyword>
<dbReference type="GO" id="GO:0008270">
    <property type="term" value="F:zinc ion binding"/>
    <property type="evidence" value="ECO:0007669"/>
    <property type="project" value="UniProtKB-KW"/>
</dbReference>
<evidence type="ECO:0000256" key="4">
    <source>
        <dbReference type="ARBA" id="ARBA00022833"/>
    </source>
</evidence>
<dbReference type="OrthoDB" id="3561125at2759"/>
<keyword evidence="4" id="KW-0862">Zinc</keyword>
<dbReference type="PANTHER" id="PTHR24403">
    <property type="entry name" value="ZINC FINGER PROTEIN"/>
    <property type="match status" value="1"/>
</dbReference>
<dbReference type="AlphaFoldDB" id="A0A653BT24"/>
<dbReference type="PANTHER" id="PTHR24403:SF67">
    <property type="entry name" value="FI01116P-RELATED"/>
    <property type="match status" value="1"/>
</dbReference>
<dbReference type="Proteomes" id="UP000410492">
    <property type="component" value="Unassembled WGS sequence"/>
</dbReference>
<dbReference type="SMART" id="SM00355">
    <property type="entry name" value="ZnF_C2H2"/>
    <property type="match status" value="6"/>
</dbReference>
<reference evidence="7 8" key="1">
    <citation type="submission" date="2019-01" db="EMBL/GenBank/DDBJ databases">
        <authorList>
            <person name="Sayadi A."/>
        </authorList>
    </citation>
    <scope>NUCLEOTIDE SEQUENCE [LARGE SCALE GENOMIC DNA]</scope>
</reference>
<dbReference type="InterPro" id="IPR013087">
    <property type="entry name" value="Znf_C2H2_type"/>
</dbReference>
<keyword evidence="2" id="KW-0677">Repeat</keyword>
<feature type="domain" description="C2H2-type" evidence="6">
    <location>
        <begin position="175"/>
        <end position="203"/>
    </location>
</feature>